<evidence type="ECO:0000259" key="1">
    <source>
        <dbReference type="Pfam" id="PF00668"/>
    </source>
</evidence>
<proteinExistence type="predicted"/>
<protein>
    <submittedName>
        <fullName evidence="2">Condensation domain protein</fullName>
    </submittedName>
</protein>
<organism evidence="2">
    <name type="scientific">Mycobacterium sp. (strain MCS)</name>
    <dbReference type="NCBI Taxonomy" id="164756"/>
    <lineage>
        <taxon>Bacteria</taxon>
        <taxon>Bacillati</taxon>
        <taxon>Actinomycetota</taxon>
        <taxon>Actinomycetes</taxon>
        <taxon>Mycobacteriales</taxon>
        <taxon>Mycobacteriaceae</taxon>
        <taxon>Mycobacterium</taxon>
    </lineage>
</organism>
<dbReference type="EMBL" id="CP000384">
    <property type="protein sequence ID" value="ABG09225.1"/>
    <property type="molecule type" value="Genomic_DNA"/>
</dbReference>
<gene>
    <name evidence="2" type="ordered locus">Mmcs_3118</name>
</gene>
<accession>A0A5Q5BLC1</accession>
<dbReference type="GO" id="GO:0008610">
    <property type="term" value="P:lipid biosynthetic process"/>
    <property type="evidence" value="ECO:0007669"/>
    <property type="project" value="UniProtKB-ARBA"/>
</dbReference>
<dbReference type="InterPro" id="IPR023213">
    <property type="entry name" value="CAT-like_dom_sf"/>
</dbReference>
<name>A0A5Q5BLC1_MYCSS</name>
<dbReference type="Gene3D" id="3.30.559.30">
    <property type="entry name" value="Nonribosomal peptide synthetase, condensation domain"/>
    <property type="match status" value="1"/>
</dbReference>
<feature type="domain" description="Condensation" evidence="1">
    <location>
        <begin position="101"/>
        <end position="396"/>
    </location>
</feature>
<dbReference type="SUPFAM" id="SSF52777">
    <property type="entry name" value="CoA-dependent acyltransferases"/>
    <property type="match status" value="2"/>
</dbReference>
<dbReference type="GO" id="GO:0003824">
    <property type="term" value="F:catalytic activity"/>
    <property type="evidence" value="ECO:0007669"/>
    <property type="project" value="InterPro"/>
</dbReference>
<dbReference type="InterPro" id="IPR001242">
    <property type="entry name" value="Condensation_dom"/>
</dbReference>
<dbReference type="KEGG" id="mmc:Mmcs_3118"/>
<dbReference type="AlphaFoldDB" id="A0A5Q5BLC1"/>
<dbReference type="Pfam" id="PF00668">
    <property type="entry name" value="Condensation"/>
    <property type="match status" value="1"/>
</dbReference>
<evidence type="ECO:0000313" key="2">
    <source>
        <dbReference type="EMBL" id="ABG09225.1"/>
    </source>
</evidence>
<sequence>MIRAHRVRREDGSHGVDEVAREHIRSTGGLMVAIKAIHDWTGAPGTLVSWNPSATSLAKMQDAPISPVPVSYQQEQHIRGYRKHLSQGTDMARLNIPAWDMPGQCDLRAMTHVINAYIRRHDTYHSRFEFTEAGEVVRRTIRNPRDIKFVPTQHGEMTADQWRRHVLLTPDPLQWNCFGFGIIQRADHFTFYISVDHVHTDAMFMGLVLVEIHMMYATLVGGGAPLKLPDAGSYDDYCLRQREYTDSLTLESPEVQDWVRFAKSNGGTLPHFPLPLGDPAEPCSGELLTVRLLDKHQGERFEAACNAADARFIGGVFACAALTDHEFTGDSDYHIITPTTTRRTPEEFMTTGWFTGLVPVTVSVDRNSFGDTARSAQKSFDSGLDLAHVPFERVLELAESVGVRPADPGVPMVSYLDAGLPPLSPSVIAQWEGMNGKVYSDARAAFQVGMWVNRTERETTVTVAFPDNPIARESITRYLQVMMSWYLRVADGGAAGPLAGRHGAAVRRRDELVPVVGG</sequence>
<reference evidence="2" key="1">
    <citation type="submission" date="2006-06" db="EMBL/GenBank/DDBJ databases">
        <title>Complete sequence of chromosome of Mycobacterium sp. MCS.</title>
        <authorList>
            <consortium name="US DOE Joint Genome Institute"/>
            <person name="Copeland A."/>
            <person name="Lucas S."/>
            <person name="Lapidus A."/>
            <person name="Barry K."/>
            <person name="Detter J.C."/>
            <person name="Glavina del Rio T."/>
            <person name="Hammon N."/>
            <person name="Israni S."/>
            <person name="Dalin E."/>
            <person name="Tice H."/>
            <person name="Pitluck S."/>
            <person name="Martinez M."/>
            <person name="Schmutz J."/>
            <person name="Larimer F."/>
            <person name="Land M."/>
            <person name="Hauser L."/>
            <person name="Kyrpides N."/>
            <person name="Kim E."/>
            <person name="Miller C.D."/>
            <person name="Hughes J.E."/>
            <person name="Anderson A.J."/>
            <person name="Sims R.C."/>
            <person name="Richardson P."/>
        </authorList>
    </citation>
    <scope>NUCLEOTIDE SEQUENCE [LARGE SCALE GENOMIC DNA]</scope>
    <source>
        <strain evidence="2">MCS</strain>
    </source>
</reference>
<dbReference type="Gene3D" id="3.30.559.10">
    <property type="entry name" value="Chloramphenicol acetyltransferase-like domain"/>
    <property type="match status" value="1"/>
</dbReference>